<dbReference type="InterPro" id="IPR029033">
    <property type="entry name" value="His_PPase_superfam"/>
</dbReference>
<dbReference type="RefSeq" id="WP_179616609.1">
    <property type="nucleotide sequence ID" value="NZ_CP059163.1"/>
</dbReference>
<keyword evidence="1 2" id="KW-0378">Hydrolase</keyword>
<dbReference type="GO" id="GO:0016787">
    <property type="term" value="F:hydrolase activity"/>
    <property type="evidence" value="ECO:0007669"/>
    <property type="project" value="UniProtKB-KW"/>
</dbReference>
<organism evidence="2 3">
    <name type="scientific">Nocardioides marinisabuli</name>
    <dbReference type="NCBI Taxonomy" id="419476"/>
    <lineage>
        <taxon>Bacteria</taxon>
        <taxon>Bacillati</taxon>
        <taxon>Actinomycetota</taxon>
        <taxon>Actinomycetes</taxon>
        <taxon>Propionibacteriales</taxon>
        <taxon>Nocardioidaceae</taxon>
        <taxon>Nocardioides</taxon>
    </lineage>
</organism>
<dbReference type="EC" id="3.1.3.-" evidence="2"/>
<dbReference type="CDD" id="cd07040">
    <property type="entry name" value="HP"/>
    <property type="match status" value="1"/>
</dbReference>
<evidence type="ECO:0000313" key="3">
    <source>
        <dbReference type="Proteomes" id="UP000516957"/>
    </source>
</evidence>
<dbReference type="Gene3D" id="3.40.50.1240">
    <property type="entry name" value="Phosphoglycerate mutase-like"/>
    <property type="match status" value="1"/>
</dbReference>
<gene>
    <name evidence="2" type="ORF">BKA08_003346</name>
</gene>
<accession>A0A7Y9JT24</accession>
<dbReference type="AlphaFoldDB" id="A0A7Y9JT24"/>
<proteinExistence type="predicted"/>
<keyword evidence="3" id="KW-1185">Reference proteome</keyword>
<comment type="caution">
    <text evidence="2">The sequence shown here is derived from an EMBL/GenBank/DDBJ whole genome shotgun (WGS) entry which is preliminary data.</text>
</comment>
<evidence type="ECO:0000313" key="2">
    <source>
        <dbReference type="EMBL" id="NYD59108.1"/>
    </source>
</evidence>
<dbReference type="InterPro" id="IPR051021">
    <property type="entry name" value="Mito_Ser/Thr_phosphatase"/>
</dbReference>
<dbReference type="SUPFAM" id="SSF53254">
    <property type="entry name" value="Phosphoglycerate mutase-like"/>
    <property type="match status" value="1"/>
</dbReference>
<evidence type="ECO:0000256" key="1">
    <source>
        <dbReference type="ARBA" id="ARBA00022801"/>
    </source>
</evidence>
<protein>
    <submittedName>
        <fullName evidence="2">Phosphohistidine phosphatase</fullName>
        <ecNumber evidence="2">3.1.3.-</ecNumber>
    </submittedName>
</protein>
<dbReference type="EMBL" id="JACCBE010000001">
    <property type="protein sequence ID" value="NYD59108.1"/>
    <property type="molecule type" value="Genomic_DNA"/>
</dbReference>
<dbReference type="PANTHER" id="PTHR20935">
    <property type="entry name" value="PHOSPHOGLYCERATE MUTASE-RELATED"/>
    <property type="match status" value="1"/>
</dbReference>
<sequence length="173" mass="17810">MSSENAPRRLVLARHAQAVDAAATDAARELSPRGRRDAEAGGRWLAEQGVEPDHALVSSAVRTAQTWEHLCAGAGWSLAPDLDRGLYEAGTDAALDLVRLVPAEVGTLVVVGHNPTIGSLAHLLDDGDGDPGAVTALLGGYPTSALTVFAVGTSWADLAPESATVLAHHVARG</sequence>
<dbReference type="SMART" id="SM00855">
    <property type="entry name" value="PGAM"/>
    <property type="match status" value="1"/>
</dbReference>
<dbReference type="PANTHER" id="PTHR20935:SF1">
    <property type="entry name" value="SLL1549 PROTEIN"/>
    <property type="match status" value="1"/>
</dbReference>
<dbReference type="InterPro" id="IPR013078">
    <property type="entry name" value="His_Pase_superF_clade-1"/>
</dbReference>
<dbReference type="Proteomes" id="UP000516957">
    <property type="component" value="Unassembled WGS sequence"/>
</dbReference>
<name>A0A7Y9JT24_9ACTN</name>
<reference evidence="2 3" key="1">
    <citation type="submission" date="2020-07" db="EMBL/GenBank/DDBJ databases">
        <title>Sequencing the genomes of 1000 actinobacteria strains.</title>
        <authorList>
            <person name="Klenk H.-P."/>
        </authorList>
    </citation>
    <scope>NUCLEOTIDE SEQUENCE [LARGE SCALE GENOMIC DNA]</scope>
    <source>
        <strain evidence="2 3">DSM 18965</strain>
    </source>
</reference>
<dbReference type="Pfam" id="PF00300">
    <property type="entry name" value="His_Phos_1"/>
    <property type="match status" value="1"/>
</dbReference>